<feature type="region of interest" description="Disordered" evidence="6">
    <location>
        <begin position="380"/>
        <end position="400"/>
    </location>
</feature>
<keyword evidence="3" id="KW-0507">mRNA processing</keyword>
<feature type="compositionally biased region" description="Polar residues" evidence="6">
    <location>
        <begin position="1763"/>
        <end position="1785"/>
    </location>
</feature>
<feature type="compositionally biased region" description="Basic and acidic residues" evidence="6">
    <location>
        <begin position="310"/>
        <end position="329"/>
    </location>
</feature>
<dbReference type="GO" id="GO:0005634">
    <property type="term" value="C:nucleus"/>
    <property type="evidence" value="ECO:0007669"/>
    <property type="project" value="UniProtKB-SubCell"/>
</dbReference>
<evidence type="ECO:0000259" key="7">
    <source>
        <dbReference type="Pfam" id="PF15912"/>
    </source>
</evidence>
<feature type="compositionally biased region" description="Basic and acidic residues" evidence="6">
    <location>
        <begin position="280"/>
        <end position="294"/>
    </location>
</feature>
<dbReference type="FunCoup" id="A0A7R8UZI2">
    <property type="interactions" value="2434"/>
</dbReference>
<evidence type="ECO:0000256" key="3">
    <source>
        <dbReference type="ARBA" id="ARBA00022664"/>
    </source>
</evidence>
<dbReference type="Pfam" id="PF15912">
    <property type="entry name" value="VIR_N"/>
    <property type="match status" value="1"/>
</dbReference>
<dbReference type="OrthoDB" id="2011702at2759"/>
<feature type="region of interest" description="Disordered" evidence="6">
    <location>
        <begin position="198"/>
        <end position="346"/>
    </location>
</feature>
<protein>
    <recommendedName>
        <fullName evidence="7">Virilizer N-terminal domain-containing protein</fullName>
    </recommendedName>
</protein>
<comment type="subcellular location">
    <subcellularLocation>
        <location evidence="1">Nucleus</location>
    </subcellularLocation>
</comment>
<dbReference type="EMBL" id="LR899013">
    <property type="protein sequence ID" value="CAD7090030.1"/>
    <property type="molecule type" value="Genomic_DNA"/>
</dbReference>
<evidence type="ECO:0000313" key="9">
    <source>
        <dbReference type="Proteomes" id="UP000594454"/>
    </source>
</evidence>
<dbReference type="InterPro" id="IPR031801">
    <property type="entry name" value="VIR_N"/>
</dbReference>
<dbReference type="OMA" id="YWLEPLP"/>
<dbReference type="InParanoid" id="A0A7R8UZI2"/>
<keyword evidence="5" id="KW-0539">Nucleus</keyword>
<dbReference type="GO" id="GO:0036396">
    <property type="term" value="C:RNA N6-methyladenosine methyltransferase complex"/>
    <property type="evidence" value="ECO:0007669"/>
    <property type="project" value="TreeGrafter"/>
</dbReference>
<dbReference type="GO" id="GO:0008380">
    <property type="term" value="P:RNA splicing"/>
    <property type="evidence" value="ECO:0007669"/>
    <property type="project" value="UniProtKB-KW"/>
</dbReference>
<feature type="domain" description="Virilizer N-terminal" evidence="7">
    <location>
        <begin position="8"/>
        <end position="279"/>
    </location>
</feature>
<evidence type="ECO:0000256" key="6">
    <source>
        <dbReference type="SAM" id="MobiDB-lite"/>
    </source>
</evidence>
<evidence type="ECO:0000256" key="2">
    <source>
        <dbReference type="ARBA" id="ARBA00008371"/>
    </source>
</evidence>
<dbReference type="Proteomes" id="UP000594454">
    <property type="component" value="Chromosome 5"/>
</dbReference>
<feature type="compositionally biased region" description="Basic and acidic residues" evidence="6">
    <location>
        <begin position="248"/>
        <end position="271"/>
    </location>
</feature>
<evidence type="ECO:0000256" key="4">
    <source>
        <dbReference type="ARBA" id="ARBA00023187"/>
    </source>
</evidence>
<accession>A0A7R8UZI2</accession>
<keyword evidence="4" id="KW-0508">mRNA splicing</keyword>
<keyword evidence="9" id="KW-1185">Reference proteome</keyword>
<dbReference type="PANTHER" id="PTHR23185">
    <property type="entry name" value="PROTEIN VIRILIZER HOMOLOG"/>
    <property type="match status" value="1"/>
</dbReference>
<dbReference type="GO" id="GO:0003723">
    <property type="term" value="F:RNA binding"/>
    <property type="evidence" value="ECO:0007669"/>
    <property type="project" value="TreeGrafter"/>
</dbReference>
<comment type="similarity">
    <text evidence="2">Belongs to the vir family.</text>
</comment>
<feature type="compositionally biased region" description="Low complexity" evidence="6">
    <location>
        <begin position="1678"/>
        <end position="1688"/>
    </location>
</feature>
<reference evidence="8 9" key="1">
    <citation type="submission" date="2020-11" db="EMBL/GenBank/DDBJ databases">
        <authorList>
            <person name="Wallbank WR R."/>
            <person name="Pardo Diaz C."/>
            <person name="Kozak K."/>
            <person name="Martin S."/>
            <person name="Jiggins C."/>
            <person name="Moest M."/>
            <person name="Warren A I."/>
            <person name="Generalovic N T."/>
            <person name="Byers J.R.P. K."/>
            <person name="Montejo-Kovacevich G."/>
            <person name="Yen C E."/>
        </authorList>
    </citation>
    <scope>NUCLEOTIDE SEQUENCE [LARGE SCALE GENOMIC DNA]</scope>
</reference>
<gene>
    <name evidence="8" type="ORF">HERILL_LOCUS12543</name>
</gene>
<feature type="compositionally biased region" description="Basic residues" evidence="6">
    <location>
        <begin position="1793"/>
        <end position="1804"/>
    </location>
</feature>
<evidence type="ECO:0000313" key="8">
    <source>
        <dbReference type="EMBL" id="CAD7090030.1"/>
    </source>
</evidence>
<dbReference type="PANTHER" id="PTHR23185:SF0">
    <property type="entry name" value="PROTEIN VIRILIZER HOMOLOG"/>
    <property type="match status" value="1"/>
</dbReference>
<evidence type="ECO:0000256" key="1">
    <source>
        <dbReference type="ARBA" id="ARBA00004123"/>
    </source>
</evidence>
<organism evidence="8 9">
    <name type="scientific">Hermetia illucens</name>
    <name type="common">Black soldier fly</name>
    <dbReference type="NCBI Taxonomy" id="343691"/>
    <lineage>
        <taxon>Eukaryota</taxon>
        <taxon>Metazoa</taxon>
        <taxon>Ecdysozoa</taxon>
        <taxon>Arthropoda</taxon>
        <taxon>Hexapoda</taxon>
        <taxon>Insecta</taxon>
        <taxon>Pterygota</taxon>
        <taxon>Neoptera</taxon>
        <taxon>Endopterygota</taxon>
        <taxon>Diptera</taxon>
        <taxon>Brachycera</taxon>
        <taxon>Stratiomyomorpha</taxon>
        <taxon>Stratiomyidae</taxon>
        <taxon>Hermetiinae</taxon>
        <taxon>Hermetia</taxon>
    </lineage>
</organism>
<evidence type="ECO:0000256" key="5">
    <source>
        <dbReference type="ARBA" id="ARBA00023242"/>
    </source>
</evidence>
<dbReference type="InterPro" id="IPR026736">
    <property type="entry name" value="Virilizer"/>
</dbReference>
<proteinExistence type="inferred from homology"/>
<feature type="region of interest" description="Disordered" evidence="6">
    <location>
        <begin position="1662"/>
        <end position="1688"/>
    </location>
</feature>
<feature type="compositionally biased region" description="Basic and acidic residues" evidence="6">
    <location>
        <begin position="791"/>
        <end position="810"/>
    </location>
</feature>
<name>A0A7R8UZI2_HERIL</name>
<feature type="region of interest" description="Disordered" evidence="6">
    <location>
        <begin position="1726"/>
        <end position="1804"/>
    </location>
</feature>
<dbReference type="GO" id="GO:0006397">
    <property type="term" value="P:mRNA processing"/>
    <property type="evidence" value="ECO:0007669"/>
    <property type="project" value="UniProtKB-KW"/>
</dbReference>
<sequence length="1804" mass="205200">MADADDLVELLFFDTFSHEIHEDINLDLVQFPKPVYITEIRIIPLGARVQADFPGGVRLGATNPSKFGIQFFVNDLSKPGASTFEILGNLEYNQNDCIHLECHNDKIPTDGLVLRGWYTTITLAVYGTLTNNIAEQIDSPPPPVEVVPEEVNTAPVEIPVAEPVIVEPQPDLNEDIIPQPTPEIFEREVFQEPQFERTFEQPAYPDEAYYQTSSQDGIREHESKRVARRKSRSSERSNSRHRTYSRSDSNDREYSSSSRQKREWSRSPEYRHSRRMRRDRSRDVPEHSDRDHKWPRTPPSQHIGSPRRPRSPEAMEHFSDIGDDSDYKYRQKSKTGTQQVRQMEDEPPEVAQTAVEAPEEIQELTPIDEDTLSQGEQFEPILSDDEILGDDDNNNEEPDNEEMEIEEDFDEIAKVYDPFKIPLSKFEHDLYPSCSRDIELIDKLLTKYELQTKISSFDDFFKSTNDEKENFVYISEQLLTHLTQVNLSSYSRRNFIFKSAFHKREDRLKLAANVLRVALNFDCACDQPQPGFKVRHIKIGARLAECLGASEDFTTHYIQAESCDPFDDLFKLYEQQYMALSIKLLILRAIYANLDTKLGITTFLNNKVNGYQRVLVLLQSNPLTRAKFALRSIVKKIHLFEALETIHEVVTKQFVLAKSDSDNSFELLECSMKEVKCALSSEAMNYQQPKRFLPVSEKFEVCKDQNSIENWSHMLRSYFKINALSESLLLILSNQSFMPPTLVDTALELVQLLARSAVGIDYLVEDCFESTQLLVKCLLNIENYPSEETGEDKKSDEEAEIGEKEKSKDVPREMDAVQKLGVEVSYRIQTHYHMAAVANTKDNVDVLMEHLHALYSQTCYNPGRTFTVDALTSINNNIKPLLHLIEKERKCQAQRNPDSPALKYKSPVLSYSVDLIDCCVRYATDVGFLKEHERTLVDLVKNHEVFESSVSAVLQEMAVFLKPLEAGNGFAYDDITSLCETIKRGLEYITTFPGDLIMALRILKYLGIADDNIDYDKQTKELKHRYVILQFYSADGVITILNILEKLNTYFEQPGLHSATLMTTQAVQACQILLPALQVLREMLTFVIQCRDVQYKDVTAVEHLMKTYALMHYYPEMSQAFEDAQAIKAEIIKILLSYTQPNPQDQESVHKSLWTQMIREVIKFILLTPSTFVPGLQVFAELLPLPLPVQTLHPPSEMEKVAARFVTERKLWSAHLHPQSALITEMIQTICPTSFPQLIDLLTRVCLQLADLAPNMTLLVTKTVTDLILNETASVGTSGLARLLKFLAQLTAYASVKISNLSILPGRLNDYFNQILTNPDKSEQHVQCQLHVYRIYENFFDSEISMIAPNTTGNAELNLACVLPSRELIPGIINAILVNLFNADLISEVAIAACRNLIILTEHDITFYHLKAALEAKKQRFQEWLKKIVDTEEGNIHRGLLGTVVLFIRAQMAIDESGPDSLVPNRTLKLTVNELASIINWTTEHATAHPLNKLKELFSKNGEENPNNPYLQDLNIILSILEKFEPSESDKKVDIPEPALPQAEGIITQYLSRPIFTPYEPTDEDQLIADFWLEPIRLDSLPDNIISQAERIPCDLNEVVKSCLPPETNLTSDCKRVLHLSASPQSNRERTTTAPCFRTRRVEVEPSTGRPEKKIFVTPMRGRGFARTPPSRGDLFRSRPPNTSRPPSLHVDDFLALETCGAQPTGPTGYNKISREIINIRGSRVGRNRGSRLPSISTSSSYRTGSPNTWSHESSVAPPQHFRTATSEPVVSSHFASDQHYSQQHFGGAPIRSRGRGRPRTFIR</sequence>
<feature type="compositionally biased region" description="Low complexity" evidence="6">
    <location>
        <begin position="1731"/>
        <end position="1747"/>
    </location>
</feature>
<feature type="region of interest" description="Disordered" evidence="6">
    <location>
        <begin position="786"/>
        <end position="810"/>
    </location>
</feature>
<feature type="compositionally biased region" description="Acidic residues" evidence="6">
    <location>
        <begin position="382"/>
        <end position="400"/>
    </location>
</feature>